<reference evidence="1 2" key="1">
    <citation type="journal article" date="2008" name="PLoS ONE">
        <title>Environmental adaptation: genomic analysis of the piezotolerant and psychrotolerant deep-sea iron reducing bacterium Shewanella piezotolerans WP3.</title>
        <authorList>
            <person name="Wang F."/>
            <person name="Wang J."/>
            <person name="Jian H."/>
            <person name="Zhang B."/>
            <person name="Li S."/>
            <person name="Wang F."/>
            <person name="Zeng X."/>
            <person name="Gao L."/>
            <person name="Bartlett D.H."/>
            <person name="Yu J."/>
            <person name="Hu S."/>
            <person name="Xiao X."/>
        </authorList>
    </citation>
    <scope>NUCLEOTIDE SEQUENCE [LARGE SCALE GENOMIC DNA]</scope>
    <source>
        <strain evidence="2">WP3 / JCM 13877</strain>
    </source>
</reference>
<dbReference type="AlphaFoldDB" id="B8CMC3"/>
<proteinExistence type="predicted"/>
<organism evidence="1 2">
    <name type="scientific">Shewanella piezotolerans (strain WP3 / JCM 13877)</name>
    <dbReference type="NCBI Taxonomy" id="225849"/>
    <lineage>
        <taxon>Bacteria</taxon>
        <taxon>Pseudomonadati</taxon>
        <taxon>Pseudomonadota</taxon>
        <taxon>Gammaproteobacteria</taxon>
        <taxon>Alteromonadales</taxon>
        <taxon>Shewanellaceae</taxon>
        <taxon>Shewanella</taxon>
    </lineage>
</organism>
<evidence type="ECO:0000313" key="1">
    <source>
        <dbReference type="EMBL" id="ACJ29180.1"/>
    </source>
</evidence>
<name>B8CMC3_SHEPW</name>
<gene>
    <name evidence="1" type="ordered locus">swp_2437</name>
</gene>
<sequence>MIIITSNRQQHAWQLEQVTSGSDTFLMLMVMRITILNNRTFYLKSVQLNTQ</sequence>
<accession>B8CMC3</accession>
<evidence type="ECO:0000313" key="2">
    <source>
        <dbReference type="Proteomes" id="UP000000753"/>
    </source>
</evidence>
<dbReference type="EMBL" id="CP000472">
    <property type="protein sequence ID" value="ACJ29180.1"/>
    <property type="molecule type" value="Genomic_DNA"/>
</dbReference>
<dbReference type="Proteomes" id="UP000000753">
    <property type="component" value="Chromosome"/>
</dbReference>
<dbReference type="KEGG" id="swp:swp_2437"/>
<keyword evidence="2" id="KW-1185">Reference proteome</keyword>
<protein>
    <submittedName>
        <fullName evidence="1">Uncharacterized protein</fullName>
    </submittedName>
</protein>
<dbReference type="HOGENOM" id="CLU_3103755_0_0_6"/>